<keyword evidence="4 10" id="KW-0808">Transferase</keyword>
<evidence type="ECO:0000256" key="2">
    <source>
        <dbReference type="ARBA" id="ARBA00012193"/>
    </source>
</evidence>
<dbReference type="InterPro" id="IPR051678">
    <property type="entry name" value="AGP_Transferase"/>
</dbReference>
<evidence type="ECO:0000313" key="15">
    <source>
        <dbReference type="Proteomes" id="UP000199435"/>
    </source>
</evidence>
<dbReference type="PANTHER" id="PTHR21310">
    <property type="entry name" value="AMINOGLYCOSIDE PHOSPHOTRANSFERASE-RELATED-RELATED"/>
    <property type="match status" value="1"/>
</dbReference>
<dbReference type="EC" id="2.7.1.95" evidence="2"/>
<dbReference type="Proteomes" id="UP000199435">
    <property type="component" value="Unassembled WGS sequence"/>
</dbReference>
<organism evidence="14 15">
    <name type="scientific">Rhizobium miluonense</name>
    <dbReference type="NCBI Taxonomy" id="411945"/>
    <lineage>
        <taxon>Bacteria</taxon>
        <taxon>Pseudomonadati</taxon>
        <taxon>Pseudomonadota</taxon>
        <taxon>Alphaproteobacteria</taxon>
        <taxon>Hyphomicrobiales</taxon>
        <taxon>Rhizobiaceae</taxon>
        <taxon>Rhizobium/Agrobacterium group</taxon>
        <taxon>Rhizobium</taxon>
    </lineage>
</organism>
<dbReference type="InterPro" id="IPR011009">
    <property type="entry name" value="Kinase-like_dom_sf"/>
</dbReference>
<dbReference type="RefSeq" id="WP_208858658.1">
    <property type="nucleotide sequence ID" value="NZ_FMAH01000019.1"/>
</dbReference>
<dbReference type="PANTHER" id="PTHR21310:SF41">
    <property type="entry name" value="3'-PHOSPHOTRANSFERASE, PUTATIVE-RELATED"/>
    <property type="match status" value="1"/>
</dbReference>
<evidence type="ECO:0000256" key="5">
    <source>
        <dbReference type="ARBA" id="ARBA00022741"/>
    </source>
</evidence>
<accession>A0A1C3VX92</accession>
<evidence type="ECO:0000256" key="9">
    <source>
        <dbReference type="ARBA" id="ARBA00048925"/>
    </source>
</evidence>
<feature type="binding site" evidence="12">
    <location>
        <position position="197"/>
    </location>
    <ligand>
        <name>Mg(2+)</name>
        <dbReference type="ChEBI" id="CHEBI:18420"/>
    </ligand>
</feature>
<dbReference type="EMBL" id="FMAH01000019">
    <property type="protein sequence ID" value="SCB32369.1"/>
    <property type="molecule type" value="Genomic_DNA"/>
</dbReference>
<evidence type="ECO:0000256" key="4">
    <source>
        <dbReference type="ARBA" id="ARBA00022679"/>
    </source>
</evidence>
<name>A0A1C3VX92_9HYPH</name>
<evidence type="ECO:0000313" key="14">
    <source>
        <dbReference type="EMBL" id="SCB32369.1"/>
    </source>
</evidence>
<dbReference type="GO" id="GO:0046872">
    <property type="term" value="F:metal ion binding"/>
    <property type="evidence" value="ECO:0007669"/>
    <property type="project" value="UniProtKB-KW"/>
</dbReference>
<dbReference type="GO" id="GO:0046677">
    <property type="term" value="P:response to antibiotic"/>
    <property type="evidence" value="ECO:0007669"/>
    <property type="project" value="UniProtKB-KW"/>
</dbReference>
<protein>
    <recommendedName>
        <fullName evidence="3">Aminoglycoside 3'-phosphotransferase</fullName>
        <ecNumber evidence="2">2.7.1.95</ecNumber>
    </recommendedName>
</protein>
<dbReference type="CDD" id="cd05150">
    <property type="entry name" value="APH"/>
    <property type="match status" value="1"/>
</dbReference>
<dbReference type="GO" id="GO:0005524">
    <property type="term" value="F:ATP binding"/>
    <property type="evidence" value="ECO:0007669"/>
    <property type="project" value="UniProtKB-KW"/>
</dbReference>
<dbReference type="NCBIfam" id="NF032898">
    <property type="entry name" value="APH_3p_II"/>
    <property type="match status" value="1"/>
</dbReference>
<keyword evidence="15" id="KW-1185">Reference proteome</keyword>
<dbReference type="Gene3D" id="3.30.200.20">
    <property type="entry name" value="Phosphorylase Kinase, domain 1"/>
    <property type="match status" value="1"/>
</dbReference>
<dbReference type="PIRSF" id="PIRSF000706">
    <property type="entry name" value="Kanamycin_kin"/>
    <property type="match status" value="1"/>
</dbReference>
<keyword evidence="8 10" id="KW-0046">Antibiotic resistance</keyword>
<keyword evidence="5 10" id="KW-0547">Nucleotide-binding</keyword>
<reference evidence="15" key="1">
    <citation type="submission" date="2016-08" db="EMBL/GenBank/DDBJ databases">
        <authorList>
            <person name="Varghese N."/>
            <person name="Submissions Spin"/>
        </authorList>
    </citation>
    <scope>NUCLEOTIDE SEQUENCE [LARGE SCALE GENOMIC DNA]</scope>
    <source>
        <strain evidence="15">HAMBI 2971</strain>
    </source>
</reference>
<evidence type="ECO:0000256" key="12">
    <source>
        <dbReference type="PIRSR" id="PIRSR000706-2"/>
    </source>
</evidence>
<dbReference type="AlphaFoldDB" id="A0A1C3VX92"/>
<evidence type="ECO:0000256" key="6">
    <source>
        <dbReference type="ARBA" id="ARBA00022777"/>
    </source>
</evidence>
<feature type="active site" description="Proton acceptor" evidence="11">
    <location>
        <position position="192"/>
    </location>
</feature>
<evidence type="ECO:0000256" key="7">
    <source>
        <dbReference type="ARBA" id="ARBA00022840"/>
    </source>
</evidence>
<sequence>MASKPQFMEIAILGRLRDMLAGYEWRQDALGRSSAHVFRLEADGRAPVYLKTELVDPLGELAGEVARLRWLNSQGFACPEIIAHERDDEREWLLMSALPGSDLVSAELISPAERVRLLAHALRRLHAIDIAACPFDHRLANRIGEARARLLAGCVDEDDFDETRLGRSGQDLFGELEEKRPVTDDLVVTHGDACLPNFIADGAGFSGYIDCGRLGIADRHQDIALACSSIERNFGSDLLAEFLSAYGDFEPQAEKIGYYQLLDEFF</sequence>
<keyword evidence="12" id="KW-0479">Metal-binding</keyword>
<dbReference type="SUPFAM" id="SSF56112">
    <property type="entry name" value="Protein kinase-like (PK-like)"/>
    <property type="match status" value="1"/>
</dbReference>
<dbReference type="InterPro" id="IPR024165">
    <property type="entry name" value="Kan/Strep_kinase"/>
</dbReference>
<evidence type="ECO:0000259" key="13">
    <source>
        <dbReference type="Pfam" id="PF01636"/>
    </source>
</evidence>
<feature type="binding site" evidence="12">
    <location>
        <position position="210"/>
    </location>
    <ligand>
        <name>Mg(2+)</name>
        <dbReference type="ChEBI" id="CHEBI:18420"/>
    </ligand>
</feature>
<keyword evidence="12" id="KW-0460">Magnesium</keyword>
<evidence type="ECO:0000256" key="8">
    <source>
        <dbReference type="ARBA" id="ARBA00023251"/>
    </source>
</evidence>
<dbReference type="Gene3D" id="3.90.1200.10">
    <property type="match status" value="1"/>
</dbReference>
<gene>
    <name evidence="14" type="ORF">GA0061102_101969</name>
</gene>
<evidence type="ECO:0000256" key="1">
    <source>
        <dbReference type="ARBA" id="ARBA00006219"/>
    </source>
</evidence>
<dbReference type="GO" id="GO:0008910">
    <property type="term" value="F:kanamycin kinase activity"/>
    <property type="evidence" value="ECO:0007669"/>
    <property type="project" value="UniProtKB-EC"/>
</dbReference>
<dbReference type="Pfam" id="PF01636">
    <property type="entry name" value="APH"/>
    <property type="match status" value="1"/>
</dbReference>
<feature type="domain" description="Aminoglycoside phosphotransferase" evidence="13">
    <location>
        <begin position="26"/>
        <end position="252"/>
    </location>
</feature>
<evidence type="ECO:0000256" key="3">
    <source>
        <dbReference type="ARBA" id="ARBA00017903"/>
    </source>
</evidence>
<evidence type="ECO:0000256" key="10">
    <source>
        <dbReference type="PIRNR" id="PIRNR000706"/>
    </source>
</evidence>
<dbReference type="STRING" id="411945.GA0061102_101969"/>
<keyword evidence="7 10" id="KW-0067">ATP-binding</keyword>
<comment type="catalytic activity">
    <reaction evidence="9">
        <text>kanamycin A + ATP = kanamycin 3'-phosphate + ADP + H(+)</text>
        <dbReference type="Rhea" id="RHEA:24256"/>
        <dbReference type="ChEBI" id="CHEBI:15378"/>
        <dbReference type="ChEBI" id="CHEBI:30616"/>
        <dbReference type="ChEBI" id="CHEBI:57909"/>
        <dbReference type="ChEBI" id="CHEBI:58214"/>
        <dbReference type="ChEBI" id="CHEBI:456216"/>
        <dbReference type="EC" id="2.7.1.95"/>
    </reaction>
</comment>
<proteinExistence type="inferred from homology"/>
<dbReference type="InterPro" id="IPR002575">
    <property type="entry name" value="Aminoglycoside_PTrfase"/>
</dbReference>
<dbReference type="NCBIfam" id="NF033068">
    <property type="entry name" value="APH_3p"/>
    <property type="match status" value="1"/>
</dbReference>
<evidence type="ECO:0000256" key="11">
    <source>
        <dbReference type="PIRSR" id="PIRSR000706-1"/>
    </source>
</evidence>
<comment type="similarity">
    <text evidence="1 10">Belongs to the aminoglycoside phosphotransferase family.</text>
</comment>
<keyword evidence="6 10" id="KW-0418">Kinase</keyword>